<gene>
    <name evidence="1" type="ORF">GCM10009545_39810</name>
</gene>
<reference evidence="2" key="1">
    <citation type="journal article" date="2019" name="Int. J. Syst. Evol. Microbiol.">
        <title>The Global Catalogue of Microorganisms (GCM) 10K type strain sequencing project: providing services to taxonomists for standard genome sequencing and annotation.</title>
        <authorList>
            <consortium name="The Broad Institute Genomics Platform"/>
            <consortium name="The Broad Institute Genome Sequencing Center for Infectious Disease"/>
            <person name="Wu L."/>
            <person name="Ma J."/>
        </authorList>
    </citation>
    <scope>NUCLEOTIDE SEQUENCE [LARGE SCALE GENOMIC DNA]</scope>
    <source>
        <strain evidence="2">JCM 10664</strain>
    </source>
</reference>
<protein>
    <submittedName>
        <fullName evidence="1">Uncharacterized protein</fullName>
    </submittedName>
</protein>
<keyword evidence="2" id="KW-1185">Reference proteome</keyword>
<evidence type="ECO:0000313" key="2">
    <source>
        <dbReference type="Proteomes" id="UP001500220"/>
    </source>
</evidence>
<evidence type="ECO:0000313" key="1">
    <source>
        <dbReference type="EMBL" id="GAA0533266.1"/>
    </source>
</evidence>
<sequence>MPPNPPFAAHTSACLAGADLPREERELRRAMAERGWSASVTVANDTFALLRAGTENGVGVAPDGRTARFPAIGRISGDWGGGAFLGHEVLWWAVRLVEAAPVLGAGLLGLDHLGAGPPARRRLRGADPRPDARHG</sequence>
<dbReference type="EMBL" id="BAAAHC010000015">
    <property type="protein sequence ID" value="GAA0533266.1"/>
    <property type="molecule type" value="Genomic_DNA"/>
</dbReference>
<dbReference type="Proteomes" id="UP001500220">
    <property type="component" value="Unassembled WGS sequence"/>
</dbReference>
<comment type="caution">
    <text evidence="1">The sequence shown here is derived from an EMBL/GenBank/DDBJ whole genome shotgun (WGS) entry which is preliminary data.</text>
</comment>
<proteinExistence type="predicted"/>
<organism evidence="1 2">
    <name type="scientific">Saccharopolyspora thermophila</name>
    <dbReference type="NCBI Taxonomy" id="89367"/>
    <lineage>
        <taxon>Bacteria</taxon>
        <taxon>Bacillati</taxon>
        <taxon>Actinomycetota</taxon>
        <taxon>Actinomycetes</taxon>
        <taxon>Pseudonocardiales</taxon>
        <taxon>Pseudonocardiaceae</taxon>
        <taxon>Saccharopolyspora</taxon>
    </lineage>
</organism>
<accession>A0ABP3N1E4</accession>
<dbReference type="Gene3D" id="3.30.420.40">
    <property type="match status" value="1"/>
</dbReference>
<name>A0ABP3N1E4_9PSEU</name>